<proteinExistence type="predicted"/>
<gene>
    <name evidence="1" type="ORF">ACOLOM_LOCUS13315</name>
</gene>
<organism evidence="1 2">
    <name type="scientific">Acaulospora colombiana</name>
    <dbReference type="NCBI Taxonomy" id="27376"/>
    <lineage>
        <taxon>Eukaryota</taxon>
        <taxon>Fungi</taxon>
        <taxon>Fungi incertae sedis</taxon>
        <taxon>Mucoromycota</taxon>
        <taxon>Glomeromycotina</taxon>
        <taxon>Glomeromycetes</taxon>
        <taxon>Diversisporales</taxon>
        <taxon>Acaulosporaceae</taxon>
        <taxon>Acaulospora</taxon>
    </lineage>
</organism>
<sequence length="165" mass="18468">MISVGVLVANTTRPRPWKHISALERHSIHLEDNKKNKKPLEEYFEKHRAPNLHVNSEEFWNGWEPELSDATMDHPAFHLSHVLHILGISSLTLFKHSLGRRKILIYTNPPVESACLLAQLAAVISTGEEGASGVSTRRINVLGVIGLMDLARIEKENAQSNGWIA</sequence>
<dbReference type="EMBL" id="CAJVPT010060294">
    <property type="protein sequence ID" value="CAG8763452.1"/>
    <property type="molecule type" value="Genomic_DNA"/>
</dbReference>
<reference evidence="1" key="1">
    <citation type="submission" date="2021-06" db="EMBL/GenBank/DDBJ databases">
        <authorList>
            <person name="Kallberg Y."/>
            <person name="Tangrot J."/>
            <person name="Rosling A."/>
        </authorList>
    </citation>
    <scope>NUCLEOTIDE SEQUENCE</scope>
    <source>
        <strain evidence="1">CL356</strain>
    </source>
</reference>
<protein>
    <submittedName>
        <fullName evidence="1">2178_t:CDS:1</fullName>
    </submittedName>
</protein>
<feature type="non-terminal residue" evidence="1">
    <location>
        <position position="165"/>
    </location>
</feature>
<dbReference type="Proteomes" id="UP000789525">
    <property type="component" value="Unassembled WGS sequence"/>
</dbReference>
<comment type="caution">
    <text evidence="1">The sequence shown here is derived from an EMBL/GenBank/DDBJ whole genome shotgun (WGS) entry which is preliminary data.</text>
</comment>
<evidence type="ECO:0000313" key="2">
    <source>
        <dbReference type="Proteomes" id="UP000789525"/>
    </source>
</evidence>
<name>A0ACA9QRF8_9GLOM</name>
<evidence type="ECO:0000313" key="1">
    <source>
        <dbReference type="EMBL" id="CAG8763452.1"/>
    </source>
</evidence>
<accession>A0ACA9QRF8</accession>
<keyword evidence="2" id="KW-1185">Reference proteome</keyword>